<evidence type="ECO:0000313" key="2">
    <source>
        <dbReference type="Proteomes" id="UP000800200"/>
    </source>
</evidence>
<accession>A0A6A6E036</accession>
<organism evidence="1 2">
    <name type="scientific">Zopfia rhizophila CBS 207.26</name>
    <dbReference type="NCBI Taxonomy" id="1314779"/>
    <lineage>
        <taxon>Eukaryota</taxon>
        <taxon>Fungi</taxon>
        <taxon>Dikarya</taxon>
        <taxon>Ascomycota</taxon>
        <taxon>Pezizomycotina</taxon>
        <taxon>Dothideomycetes</taxon>
        <taxon>Dothideomycetes incertae sedis</taxon>
        <taxon>Zopfiaceae</taxon>
        <taxon>Zopfia</taxon>
    </lineage>
</organism>
<protein>
    <recommendedName>
        <fullName evidence="3">Endonuclease/exonuclease/phosphatase domain-containing protein</fullName>
    </recommendedName>
</protein>
<evidence type="ECO:0008006" key="3">
    <source>
        <dbReference type="Google" id="ProtNLM"/>
    </source>
</evidence>
<dbReference type="AlphaFoldDB" id="A0A6A6E036"/>
<gene>
    <name evidence="1" type="ORF">K469DRAFT_579357</name>
</gene>
<dbReference type="SUPFAM" id="SSF56219">
    <property type="entry name" value="DNase I-like"/>
    <property type="match status" value="1"/>
</dbReference>
<reference evidence="1" key="1">
    <citation type="journal article" date="2020" name="Stud. Mycol.">
        <title>101 Dothideomycetes genomes: a test case for predicting lifestyles and emergence of pathogens.</title>
        <authorList>
            <person name="Haridas S."/>
            <person name="Albert R."/>
            <person name="Binder M."/>
            <person name="Bloem J."/>
            <person name="Labutti K."/>
            <person name="Salamov A."/>
            <person name="Andreopoulos B."/>
            <person name="Baker S."/>
            <person name="Barry K."/>
            <person name="Bills G."/>
            <person name="Bluhm B."/>
            <person name="Cannon C."/>
            <person name="Castanera R."/>
            <person name="Culley D."/>
            <person name="Daum C."/>
            <person name="Ezra D."/>
            <person name="Gonzalez J."/>
            <person name="Henrissat B."/>
            <person name="Kuo A."/>
            <person name="Liang C."/>
            <person name="Lipzen A."/>
            <person name="Lutzoni F."/>
            <person name="Magnuson J."/>
            <person name="Mondo S."/>
            <person name="Nolan M."/>
            <person name="Ohm R."/>
            <person name="Pangilinan J."/>
            <person name="Park H.-J."/>
            <person name="Ramirez L."/>
            <person name="Alfaro M."/>
            <person name="Sun H."/>
            <person name="Tritt A."/>
            <person name="Yoshinaga Y."/>
            <person name="Zwiers L.-H."/>
            <person name="Turgeon B."/>
            <person name="Goodwin S."/>
            <person name="Spatafora J."/>
            <person name="Crous P."/>
            <person name="Grigoriev I."/>
        </authorList>
    </citation>
    <scope>NUCLEOTIDE SEQUENCE</scope>
    <source>
        <strain evidence="1">CBS 207.26</strain>
    </source>
</reference>
<keyword evidence="2" id="KW-1185">Reference proteome</keyword>
<proteinExistence type="predicted"/>
<dbReference type="InterPro" id="IPR036691">
    <property type="entry name" value="Endo/exonu/phosph_ase_sf"/>
</dbReference>
<sequence length="74" mass="8423">MSTIDLMLTIPGLASDLAKCSIWGHEYGSDHRAIRTSFWIDTDMQASQEGLFKNAPWDRIREAVERQKEAGSPW</sequence>
<evidence type="ECO:0000313" key="1">
    <source>
        <dbReference type="EMBL" id="KAF2184613.1"/>
    </source>
</evidence>
<dbReference type="EMBL" id="ML994637">
    <property type="protein sequence ID" value="KAF2184613.1"/>
    <property type="molecule type" value="Genomic_DNA"/>
</dbReference>
<dbReference type="OrthoDB" id="3261222at2759"/>
<name>A0A6A6E036_9PEZI</name>
<dbReference type="Proteomes" id="UP000800200">
    <property type="component" value="Unassembled WGS sequence"/>
</dbReference>